<gene>
    <name evidence="1" type="ORF">RDI58_003987</name>
</gene>
<sequence length="34" mass="3421">MVASSEIIPTSSVAANPSASIATESPIKVIAHLK</sequence>
<accession>A0AAN8YLA3</accession>
<dbReference type="Proteomes" id="UP001371456">
    <property type="component" value="Unassembled WGS sequence"/>
</dbReference>
<comment type="caution">
    <text evidence="1">The sequence shown here is derived from an EMBL/GenBank/DDBJ whole genome shotgun (WGS) entry which is preliminary data.</text>
</comment>
<dbReference type="EMBL" id="JBANQN010000002">
    <property type="protein sequence ID" value="KAK6796286.1"/>
    <property type="molecule type" value="Genomic_DNA"/>
</dbReference>
<proteinExistence type="predicted"/>
<protein>
    <submittedName>
        <fullName evidence="1">Uncharacterized protein</fullName>
    </submittedName>
</protein>
<organism evidence="1 2">
    <name type="scientific">Solanum bulbocastanum</name>
    <name type="common">Wild potato</name>
    <dbReference type="NCBI Taxonomy" id="147425"/>
    <lineage>
        <taxon>Eukaryota</taxon>
        <taxon>Viridiplantae</taxon>
        <taxon>Streptophyta</taxon>
        <taxon>Embryophyta</taxon>
        <taxon>Tracheophyta</taxon>
        <taxon>Spermatophyta</taxon>
        <taxon>Magnoliopsida</taxon>
        <taxon>eudicotyledons</taxon>
        <taxon>Gunneridae</taxon>
        <taxon>Pentapetalae</taxon>
        <taxon>asterids</taxon>
        <taxon>lamiids</taxon>
        <taxon>Solanales</taxon>
        <taxon>Solanaceae</taxon>
        <taxon>Solanoideae</taxon>
        <taxon>Solaneae</taxon>
        <taxon>Solanum</taxon>
    </lineage>
</organism>
<evidence type="ECO:0000313" key="2">
    <source>
        <dbReference type="Proteomes" id="UP001371456"/>
    </source>
</evidence>
<name>A0AAN8YLA3_SOLBU</name>
<reference evidence="1 2" key="1">
    <citation type="submission" date="2024-02" db="EMBL/GenBank/DDBJ databases">
        <title>de novo genome assembly of Solanum bulbocastanum strain 11H21.</title>
        <authorList>
            <person name="Hosaka A.J."/>
        </authorList>
    </citation>
    <scope>NUCLEOTIDE SEQUENCE [LARGE SCALE GENOMIC DNA]</scope>
    <source>
        <tissue evidence="1">Young leaves</tissue>
    </source>
</reference>
<dbReference type="AlphaFoldDB" id="A0AAN8YLA3"/>
<keyword evidence="2" id="KW-1185">Reference proteome</keyword>
<evidence type="ECO:0000313" key="1">
    <source>
        <dbReference type="EMBL" id="KAK6796286.1"/>
    </source>
</evidence>